<organism evidence="1 2">
    <name type="scientific">Tessaracoccus bendigoensis DSM 12906</name>
    <dbReference type="NCBI Taxonomy" id="1123357"/>
    <lineage>
        <taxon>Bacteria</taxon>
        <taxon>Bacillati</taxon>
        <taxon>Actinomycetota</taxon>
        <taxon>Actinomycetes</taxon>
        <taxon>Propionibacteriales</taxon>
        <taxon>Propionibacteriaceae</taxon>
        <taxon>Tessaracoccus</taxon>
    </lineage>
</organism>
<accession>A0A1M6L9B0</accession>
<evidence type="ECO:0000313" key="2">
    <source>
        <dbReference type="Proteomes" id="UP000184512"/>
    </source>
</evidence>
<dbReference type="EMBL" id="FQZG01000068">
    <property type="protein sequence ID" value="SHJ67755.1"/>
    <property type="molecule type" value="Genomic_DNA"/>
</dbReference>
<evidence type="ECO:0000313" key="1">
    <source>
        <dbReference type="EMBL" id="SHJ67755.1"/>
    </source>
</evidence>
<proteinExistence type="predicted"/>
<dbReference type="Proteomes" id="UP000184512">
    <property type="component" value="Unassembled WGS sequence"/>
</dbReference>
<reference evidence="1 2" key="1">
    <citation type="submission" date="2016-11" db="EMBL/GenBank/DDBJ databases">
        <authorList>
            <person name="Jaros S."/>
            <person name="Januszkiewicz K."/>
            <person name="Wedrychowicz H."/>
        </authorList>
    </citation>
    <scope>NUCLEOTIDE SEQUENCE [LARGE SCALE GENOMIC DNA]</scope>
    <source>
        <strain evidence="1 2">DSM 12906</strain>
    </source>
</reference>
<dbReference type="OrthoDB" id="3428544at2"/>
<name>A0A1M6L9B0_9ACTN</name>
<dbReference type="AlphaFoldDB" id="A0A1M6L9B0"/>
<dbReference type="STRING" id="1123357.SAMN02745244_03023"/>
<sequence length="116" mass="12519">MGELRNYTPHKVLTYRPDDGEPVVLPQRGNVRLVEQFDDGGLLPNGRPLTLLSYGLADGLPEATAGVVFVVSQLVVGAHPEREDLVFPAGLVRNDEGDIVGFRYLARPGAGAVRQV</sequence>
<protein>
    <submittedName>
        <fullName evidence="1">Uncharacterized protein</fullName>
    </submittedName>
</protein>
<dbReference type="RefSeq" id="WP_073189806.1">
    <property type="nucleotide sequence ID" value="NZ_FQZG01000068.1"/>
</dbReference>
<keyword evidence="2" id="KW-1185">Reference proteome</keyword>
<gene>
    <name evidence="1" type="ORF">SAMN02745244_03023</name>
</gene>